<feature type="region of interest" description="Disordered" evidence="1">
    <location>
        <begin position="329"/>
        <end position="358"/>
    </location>
</feature>
<feature type="region of interest" description="Disordered" evidence="1">
    <location>
        <begin position="52"/>
        <end position="112"/>
    </location>
</feature>
<sequence length="358" mass="37307">MAASARKPQARTRQRALHAMGSGIAGRADAGTQARQFNATPTPATALHAIHDHGAPRPLPQPGLQLGSGSRGHCRRDAPRAPGRAGAASALARAPQMNARPTPRRGSPSAPASLAGITEAVAENGTAKQAATHPGCLNSEAAGQASAEGASRHEDASHDAGRAGAAAPQHELGKWMPRPRLGDAAPARPAAWRAPLGRWLETGLRRPETRLPWPENGSSITATHRATCPSTPSNFARVPGTVAGDGSHAGRKSGPTPAGNRVINNGNTSGHVPRHAGRLCRRPGGGGRRRVFAGRKSGPGPAGNRVFDTGYISGHRLPPLFFPIKQRCTAPQHPRQAHGHHATWPHPRPGRGHPPKEQ</sequence>
<dbReference type="Proteomes" id="UP000657918">
    <property type="component" value="Unassembled WGS sequence"/>
</dbReference>
<reference evidence="2 3" key="1">
    <citation type="submission" date="2020-10" db="EMBL/GenBank/DDBJ databases">
        <title>Plant Genome Project.</title>
        <authorList>
            <person name="Zhang R.-G."/>
        </authorList>
    </citation>
    <scope>NUCLEOTIDE SEQUENCE [LARGE SCALE GENOMIC DNA]</scope>
    <source>
        <strain evidence="2">FAFU-HL-1</strain>
        <tissue evidence="2">Leaf</tissue>
    </source>
</reference>
<dbReference type="EMBL" id="JADGMS010000025">
    <property type="protein sequence ID" value="KAF9660588.1"/>
    <property type="molecule type" value="Genomic_DNA"/>
</dbReference>
<keyword evidence="3" id="KW-1185">Reference proteome</keyword>
<dbReference type="AlphaFoldDB" id="A0A835J0L6"/>
<feature type="region of interest" description="Disordered" evidence="1">
    <location>
        <begin position="208"/>
        <end position="305"/>
    </location>
</feature>
<comment type="caution">
    <text evidence="2">The sequence shown here is derived from an EMBL/GenBank/DDBJ whole genome shotgun (WGS) entry which is preliminary data.</text>
</comment>
<feature type="region of interest" description="Disordered" evidence="1">
    <location>
        <begin position="141"/>
        <end position="189"/>
    </location>
</feature>
<accession>A0A835J0L6</accession>
<feature type="compositionally biased region" description="Polar residues" evidence="1">
    <location>
        <begin position="216"/>
        <end position="234"/>
    </location>
</feature>
<gene>
    <name evidence="2" type="ORF">SADUNF_SadunfUnG0009400</name>
</gene>
<organism evidence="2 3">
    <name type="scientific">Salix dunnii</name>
    <dbReference type="NCBI Taxonomy" id="1413687"/>
    <lineage>
        <taxon>Eukaryota</taxon>
        <taxon>Viridiplantae</taxon>
        <taxon>Streptophyta</taxon>
        <taxon>Embryophyta</taxon>
        <taxon>Tracheophyta</taxon>
        <taxon>Spermatophyta</taxon>
        <taxon>Magnoliopsida</taxon>
        <taxon>eudicotyledons</taxon>
        <taxon>Gunneridae</taxon>
        <taxon>Pentapetalae</taxon>
        <taxon>rosids</taxon>
        <taxon>fabids</taxon>
        <taxon>Malpighiales</taxon>
        <taxon>Salicaceae</taxon>
        <taxon>Saliceae</taxon>
        <taxon>Salix</taxon>
    </lineage>
</organism>
<feature type="region of interest" description="Disordered" evidence="1">
    <location>
        <begin position="1"/>
        <end position="34"/>
    </location>
</feature>
<evidence type="ECO:0000256" key="1">
    <source>
        <dbReference type="SAM" id="MobiDB-lite"/>
    </source>
</evidence>
<feature type="compositionally biased region" description="Basic residues" evidence="1">
    <location>
        <begin position="335"/>
        <end position="358"/>
    </location>
</feature>
<feature type="compositionally biased region" description="Low complexity" evidence="1">
    <location>
        <begin position="80"/>
        <end position="95"/>
    </location>
</feature>
<feature type="compositionally biased region" description="Low complexity" evidence="1">
    <location>
        <begin position="178"/>
        <end position="189"/>
    </location>
</feature>
<name>A0A835J0L6_9ROSI</name>
<evidence type="ECO:0000313" key="3">
    <source>
        <dbReference type="Proteomes" id="UP000657918"/>
    </source>
</evidence>
<feature type="compositionally biased region" description="Basic residues" evidence="1">
    <location>
        <begin position="272"/>
        <end position="293"/>
    </location>
</feature>
<feature type="compositionally biased region" description="Basic and acidic residues" evidence="1">
    <location>
        <begin position="150"/>
        <end position="161"/>
    </location>
</feature>
<evidence type="ECO:0000313" key="2">
    <source>
        <dbReference type="EMBL" id="KAF9660588.1"/>
    </source>
</evidence>
<proteinExistence type="predicted"/>
<protein>
    <submittedName>
        <fullName evidence="2">Uncharacterized protein</fullName>
    </submittedName>
</protein>